<gene>
    <name evidence="2" type="ORF">PAHAL_1G055900</name>
</gene>
<dbReference type="AlphaFoldDB" id="A0A2S3GLP7"/>
<name>A0A2S3GLP7_9POAL</name>
<evidence type="ECO:0000313" key="2">
    <source>
        <dbReference type="EMBL" id="PAN04303.2"/>
    </source>
</evidence>
<accession>A0A2S3GLP7</accession>
<organism evidence="2">
    <name type="scientific">Panicum hallii</name>
    <dbReference type="NCBI Taxonomy" id="206008"/>
    <lineage>
        <taxon>Eukaryota</taxon>
        <taxon>Viridiplantae</taxon>
        <taxon>Streptophyta</taxon>
        <taxon>Embryophyta</taxon>
        <taxon>Tracheophyta</taxon>
        <taxon>Spermatophyta</taxon>
        <taxon>Magnoliopsida</taxon>
        <taxon>Liliopsida</taxon>
        <taxon>Poales</taxon>
        <taxon>Poaceae</taxon>
        <taxon>PACMAD clade</taxon>
        <taxon>Panicoideae</taxon>
        <taxon>Panicodae</taxon>
        <taxon>Paniceae</taxon>
        <taxon>Panicinae</taxon>
        <taxon>Panicum</taxon>
        <taxon>Panicum sect. Panicum</taxon>
    </lineage>
</organism>
<keyword evidence="1" id="KW-1133">Transmembrane helix</keyword>
<protein>
    <submittedName>
        <fullName evidence="2">Uncharacterized protein</fullName>
    </submittedName>
</protein>
<sequence length="51" mass="6010">MFSTKVIVQKRQLNCPLNFCSVRVRSVSCFFFLAVILITDGEFKDEHWPRC</sequence>
<keyword evidence="1" id="KW-0812">Transmembrane</keyword>
<dbReference type="Gramene" id="PAN04303">
    <property type="protein sequence ID" value="PAN04303"/>
    <property type="gene ID" value="PAHAL_1G055900"/>
</dbReference>
<feature type="transmembrane region" description="Helical" evidence="1">
    <location>
        <begin position="20"/>
        <end position="39"/>
    </location>
</feature>
<reference evidence="2" key="1">
    <citation type="submission" date="2018-04" db="EMBL/GenBank/DDBJ databases">
        <title>WGS assembly of Panicum hallii.</title>
        <authorList>
            <person name="Lovell J."/>
            <person name="Jenkins J."/>
            <person name="Lowry D."/>
            <person name="Mamidi S."/>
            <person name="Sreedasyam A."/>
            <person name="Weng X."/>
            <person name="Barry K."/>
            <person name="Bonette J."/>
            <person name="Campitelli B."/>
            <person name="Daum C."/>
            <person name="Gordon S."/>
            <person name="Gould B."/>
            <person name="Lipzen A."/>
            <person name="Macqueen A."/>
            <person name="Palacio-Mejia J."/>
            <person name="Plott C."/>
            <person name="Shakirov E."/>
            <person name="Shu S."/>
            <person name="Yoshinaga Y."/>
            <person name="Zane M."/>
            <person name="Rokhsar D."/>
            <person name="Grimwood J."/>
            <person name="Schmutz J."/>
            <person name="Juenger T."/>
        </authorList>
    </citation>
    <scope>NUCLEOTIDE SEQUENCE [LARGE SCALE GENOMIC DNA]</scope>
    <source>
        <strain evidence="2">FIL2</strain>
    </source>
</reference>
<dbReference type="EMBL" id="CM008046">
    <property type="protein sequence ID" value="PAN04303.2"/>
    <property type="molecule type" value="Genomic_DNA"/>
</dbReference>
<keyword evidence="1" id="KW-0472">Membrane</keyword>
<proteinExistence type="predicted"/>
<evidence type="ECO:0000256" key="1">
    <source>
        <dbReference type="SAM" id="Phobius"/>
    </source>
</evidence>
<dbReference type="Proteomes" id="UP000243499">
    <property type="component" value="Chromosome 1"/>
</dbReference>